<dbReference type="PANTHER" id="PTHR47245">
    <property type="entry name" value="PEPTIDYLPROLYL ISOMERASE"/>
    <property type="match status" value="1"/>
</dbReference>
<dbReference type="Proteomes" id="UP000250796">
    <property type="component" value="Chromosome MESINF"/>
</dbReference>
<proteinExistence type="predicted"/>
<dbReference type="AlphaFoldDB" id="A0A7Z7LGC4"/>
<name>A0A7Z7LGC4_9BACT</name>
<keyword evidence="1" id="KW-0697">Rotamase</keyword>
<dbReference type="GO" id="GO:0003755">
    <property type="term" value="F:peptidyl-prolyl cis-trans isomerase activity"/>
    <property type="evidence" value="ECO:0007669"/>
    <property type="project" value="UniProtKB-KW"/>
</dbReference>
<evidence type="ECO:0000313" key="5">
    <source>
        <dbReference type="Proteomes" id="UP000250796"/>
    </source>
</evidence>
<dbReference type="InterPro" id="IPR050245">
    <property type="entry name" value="PrsA_foldase"/>
</dbReference>
<organism evidence="4 5">
    <name type="scientific">Mesotoga infera</name>
    <dbReference type="NCBI Taxonomy" id="1236046"/>
    <lineage>
        <taxon>Bacteria</taxon>
        <taxon>Thermotogati</taxon>
        <taxon>Thermotogota</taxon>
        <taxon>Thermotogae</taxon>
        <taxon>Kosmotogales</taxon>
        <taxon>Kosmotogaceae</taxon>
        <taxon>Mesotoga</taxon>
    </lineage>
</organism>
<dbReference type="KEGG" id="minf:MESINF_1934"/>
<dbReference type="InterPro" id="IPR027304">
    <property type="entry name" value="Trigger_fact/SurA_dom_sf"/>
</dbReference>
<protein>
    <submittedName>
        <fullName evidence="4">PpiC-type peptidyl-prolyl cis-trans isomerase</fullName>
    </submittedName>
</protein>
<dbReference type="InterPro" id="IPR000297">
    <property type="entry name" value="PPIase_PpiC"/>
</dbReference>
<feature type="transmembrane region" description="Helical" evidence="2">
    <location>
        <begin position="20"/>
        <end position="41"/>
    </location>
</feature>
<dbReference type="SUPFAM" id="SSF109998">
    <property type="entry name" value="Triger factor/SurA peptide-binding domain-like"/>
    <property type="match status" value="1"/>
</dbReference>
<evidence type="ECO:0000313" key="4">
    <source>
        <dbReference type="EMBL" id="SSC13374.1"/>
    </source>
</evidence>
<dbReference type="InterPro" id="IPR023058">
    <property type="entry name" value="PPIase_PpiC_CS"/>
</dbReference>
<dbReference type="PROSITE" id="PS50198">
    <property type="entry name" value="PPIC_PPIASE_2"/>
    <property type="match status" value="1"/>
</dbReference>
<gene>
    <name evidence="4" type="ORF">MESINF_1934</name>
</gene>
<evidence type="ECO:0000259" key="3">
    <source>
        <dbReference type="PROSITE" id="PS50198"/>
    </source>
</evidence>
<dbReference type="InterPro" id="IPR046357">
    <property type="entry name" value="PPIase_dom_sf"/>
</dbReference>
<evidence type="ECO:0000256" key="1">
    <source>
        <dbReference type="PROSITE-ProRule" id="PRU00278"/>
    </source>
</evidence>
<dbReference type="PANTHER" id="PTHR47245:SF2">
    <property type="entry name" value="PEPTIDYL-PROLYL CIS-TRANS ISOMERASE HP_0175-RELATED"/>
    <property type="match status" value="1"/>
</dbReference>
<reference evidence="4 5" key="1">
    <citation type="submission" date="2017-01" db="EMBL/GenBank/DDBJ databases">
        <authorList>
            <person name="Erauso G."/>
        </authorList>
    </citation>
    <scope>NUCLEOTIDE SEQUENCE [LARGE SCALE GENOMIC DNA]</scope>
    <source>
        <strain evidence="4">MESINF1</strain>
    </source>
</reference>
<keyword evidence="5" id="KW-1185">Reference proteome</keyword>
<keyword evidence="2" id="KW-0472">Membrane</keyword>
<dbReference type="Gene3D" id="3.10.50.40">
    <property type="match status" value="1"/>
</dbReference>
<accession>A0A7Z7LGC4</accession>
<dbReference type="SUPFAM" id="SSF54534">
    <property type="entry name" value="FKBP-like"/>
    <property type="match status" value="1"/>
</dbReference>
<sequence>MPAKKPSRNANFMKSIQRPIVWAIVILFGIGIIWWTVAQYLGSGFRNNTQDVDQTVKFEETVGGLTRDGTPVTDSRYWITYSEYEISARDTLSNIRSQGYNLDPYFEVENNPSEMGIRYELFRSLIDQKTLLLYAVENDVVPTAQQIKSESDRIVNQYVADENTKAAIIYQYGSVEAFAELVQEYVSTQLLSMNVQAKALPNIEEDFKQYVADNMTDLKYEYEKVTASHILVTDEASALELKAKIEEGVLSFSQAASEFSIDTGSAIDGGDLGEFGHGQMVKEFEDAAFAATPGVITGPVLSQFGYHLIDVATKTTFDTYEEFVKVAGYDTEYSQYSNDRFNSWLSSYKEENKLSYAINDPDLVMYEKYANSRNDAESSQKLMAELQNEYFDGEGNVLIGDSYLPLVIYTELADSRVSELRNEILDLEDLKSILTTVPASITSLSKEEIAAQLETTPSTDSITRVYLSNSQRAHDYFDKYGISELVDVEKLLSEKNEAYDKTNTYFESSVKFLYSAMPNSSQVINYMYRIDGNDPKIVYLYNESIYNRNIRPLLENPTLLDSYLQYYGQYFGAQTVSFLIDSPVQSVESDLNMKILNITDVATDLKVSTLYLLVDMYEKLANIQKNEQMMRMYLIGEMSYLEMLLELYPDDAALKSTIETVQFQISELATGTGTTTEATGTEN</sequence>
<dbReference type="PROSITE" id="PS01096">
    <property type="entry name" value="PPIC_PPIASE_1"/>
    <property type="match status" value="1"/>
</dbReference>
<evidence type="ECO:0000256" key="2">
    <source>
        <dbReference type="SAM" id="Phobius"/>
    </source>
</evidence>
<keyword evidence="1 4" id="KW-0413">Isomerase</keyword>
<keyword evidence="2" id="KW-0812">Transmembrane</keyword>
<dbReference type="Pfam" id="PF00639">
    <property type="entry name" value="Rotamase"/>
    <property type="match status" value="1"/>
</dbReference>
<keyword evidence="2" id="KW-1133">Transmembrane helix</keyword>
<feature type="domain" description="PpiC" evidence="3">
    <location>
        <begin position="222"/>
        <end position="313"/>
    </location>
</feature>
<dbReference type="RefSeq" id="WP_169699527.1">
    <property type="nucleotide sequence ID" value="NZ_LS974202.1"/>
</dbReference>
<dbReference type="EMBL" id="LS974202">
    <property type="protein sequence ID" value="SSC13374.1"/>
    <property type="molecule type" value="Genomic_DNA"/>
</dbReference>